<comment type="function">
    <text evidence="1">Controls the pigmentation pattern of the adult cuticle and larval mouth parts.</text>
</comment>
<feature type="transmembrane region" description="Helical" evidence="12">
    <location>
        <begin position="687"/>
        <end position="711"/>
    </location>
</feature>
<dbReference type="InterPro" id="IPR013057">
    <property type="entry name" value="AA_transpt_TM"/>
</dbReference>
<keyword evidence="16" id="KW-1185">Reference proteome</keyword>
<evidence type="ECO:0000256" key="1">
    <source>
        <dbReference type="ARBA" id="ARBA00002855"/>
    </source>
</evidence>
<feature type="signal peptide" evidence="13">
    <location>
        <begin position="1"/>
        <end position="37"/>
    </location>
</feature>
<evidence type="ECO:0000256" key="5">
    <source>
        <dbReference type="ARBA" id="ARBA00014360"/>
    </source>
</evidence>
<feature type="transmembrane region" description="Helical" evidence="12">
    <location>
        <begin position="1062"/>
        <end position="1080"/>
    </location>
</feature>
<feature type="transmembrane region" description="Helical" evidence="12">
    <location>
        <begin position="851"/>
        <end position="873"/>
    </location>
</feature>
<feature type="domain" description="Amino acid transporter transmembrane" evidence="14">
    <location>
        <begin position="866"/>
        <end position="1255"/>
    </location>
</feature>
<name>A0A835L0N6_SPOEX</name>
<keyword evidence="7 12" id="KW-0812">Transmembrane</keyword>
<feature type="transmembrane region" description="Helical" evidence="12">
    <location>
        <begin position="1092"/>
        <end position="1115"/>
    </location>
</feature>
<evidence type="ECO:0000256" key="9">
    <source>
        <dbReference type="ARBA" id="ARBA00022989"/>
    </source>
</evidence>
<comment type="subcellular location">
    <subcellularLocation>
        <location evidence="2">Membrane</location>
    </subcellularLocation>
    <subcellularLocation>
        <location evidence="3">Secreted</location>
    </subcellularLocation>
</comment>
<accession>A0A835L0N6</accession>
<feature type="transmembrane region" description="Helical" evidence="12">
    <location>
        <begin position="1020"/>
        <end position="1042"/>
    </location>
</feature>
<keyword evidence="6" id="KW-0964">Secreted</keyword>
<sequence>MKFTTNCREHWPHSDNHISNMATKLLVLLAVVSSATAAVKLQEMFSWNVMDWNYPDPYSRQQAIQSGALVQENALPVGIERWRNKLFVSVPRWKAGIPATLNYIPLDAPYDPSPKLNPYPSFAGNELGNCQSGLNTVYRIKVDKCDRLWVLDVGTYGYDANVTNLCPYSLNIYDLNTDQRIRRYVFRPEDIVSSTFIANIALDEGRTCDDTFAYFSDELGYGLIAYSWQQNRSWRFSHGFFMPDPLTGDFNIAGLNFQWSSEGIFGITTSPAGPDGYRTLYFSPLASHTQFAVSTRILRDETKVSGSYRDFQVVGERGANGHTTSKVMDEYTGIELFNLIDQNAIGCWRQDLPYKPQNIAVVDKDDAGLIFPSDVKIDAQRNVWVMSDRMPVFLESTLDYSDINFRVYTAPIDVLVQETVCQTASQLVQTPKPVQQTSIIPQQPTYSFYDTGLGVTGNPLAIQGGSLSLYSPVSSPQPEIASTFRPGAIIRNSIPTVQSYINFPKQTAIPYFAGRPKSYIHSSRNPWWHDKLKGEYNPYEHRKVEKPTSNIRSTANLIKASLGSGLLAGPLAFSNAGWGVGLFGTLLVGVICGHCIHILKRNRPLGYAETCKAAFMNGPKGARRFAKFASIFAEFALLLTYAGVCCIYTLNSWSIVMRHLPFLPVEYYCLMILVPIILLCQIKYLKFLAIFSGIANILLFTVYVVCLYYIFGGDITFEGKQAAGDPARYPAFLSTVIFAMEGVGVVMPIENTMKKPQNFLGCPSVLVVAMGAIVFLYGTLGMFGYLRYGDVLRGSITLNLPTDEWPAVLAKVSIALSIFLTYPLQFYVVIDIFTRYTQPHIKENYQQITQIVARTIGVCCCVIKDLRSLANLIKSSLGSGLLAMPLAFSNAGWGVGIVGTVIVAFICGHCVHIFVQTSRGCCRLERKPLLSYSETCRSAFANGPKCVRPLANFAHLFAEFSLCFTYLGVCCIFTVLIATSIKQLFDTYLTTTDIPVEQYCLILLAPLCLLCQIRHLKWLAPFSLLANILLFATFAICIYYIFREPLTISDKRIVGDLSRLPAFLSTVIFAMEGIGVVMPVENTMKKPQHFLGCPSVMVIAMSLVMCFYTILGVFGYLRYGEALKGTITPAICAKAFISVTIFLTYPLHFFVVIDIFTKYVQPRVQEKYHNVMQISARILIVCFCGGVGIALPFLEQIINLVGALFYSILGLIIPGIIETVFRWEDLGEFNWILYKNIIIVFCGMFSLVSGCTVTISDTIEMIHQKTE</sequence>
<dbReference type="PANTHER" id="PTHR10009:SF14">
    <property type="entry name" value="PROTEIN YELLOW"/>
    <property type="match status" value="1"/>
</dbReference>
<evidence type="ECO:0000313" key="16">
    <source>
        <dbReference type="Proteomes" id="UP000648187"/>
    </source>
</evidence>
<evidence type="ECO:0000256" key="13">
    <source>
        <dbReference type="SAM" id="SignalP"/>
    </source>
</evidence>
<dbReference type="Gene3D" id="2.120.10.30">
    <property type="entry name" value="TolB, C-terminal domain"/>
    <property type="match status" value="1"/>
</dbReference>
<evidence type="ECO:0000256" key="12">
    <source>
        <dbReference type="SAM" id="Phobius"/>
    </source>
</evidence>
<dbReference type="EMBL" id="JACKWZ010000464">
    <property type="protein sequence ID" value="KAF9407499.1"/>
    <property type="molecule type" value="Genomic_DNA"/>
</dbReference>
<feature type="transmembrane region" description="Helical" evidence="12">
    <location>
        <begin position="1174"/>
        <end position="1194"/>
    </location>
</feature>
<dbReference type="GO" id="GO:0005576">
    <property type="term" value="C:extracellular region"/>
    <property type="evidence" value="ECO:0007669"/>
    <property type="project" value="UniProtKB-SubCell"/>
</dbReference>
<evidence type="ECO:0000259" key="14">
    <source>
        <dbReference type="Pfam" id="PF01490"/>
    </source>
</evidence>
<evidence type="ECO:0000256" key="6">
    <source>
        <dbReference type="ARBA" id="ARBA00022525"/>
    </source>
</evidence>
<evidence type="ECO:0000256" key="3">
    <source>
        <dbReference type="ARBA" id="ARBA00004613"/>
    </source>
</evidence>
<evidence type="ECO:0000313" key="15">
    <source>
        <dbReference type="EMBL" id="KAF9407499.1"/>
    </source>
</evidence>
<feature type="transmembrane region" description="Helical" evidence="12">
    <location>
        <begin position="953"/>
        <end position="976"/>
    </location>
</feature>
<feature type="transmembrane region" description="Helical" evidence="12">
    <location>
        <begin position="1135"/>
        <end position="1153"/>
    </location>
</feature>
<feature type="transmembrane region" description="Helical" evidence="12">
    <location>
        <begin position="731"/>
        <end position="749"/>
    </location>
</feature>
<reference evidence="15" key="1">
    <citation type="submission" date="2020-08" db="EMBL/GenBank/DDBJ databases">
        <title>Spodoptera exigua strain:BAW_Kor-Di-RS1 Genome sequencing and assembly.</title>
        <authorList>
            <person name="Kim J."/>
            <person name="Nam H.Y."/>
            <person name="Kwon M."/>
            <person name="Choi J.H."/>
            <person name="Cho S.R."/>
            <person name="Kim G.-H."/>
        </authorList>
    </citation>
    <scope>NUCLEOTIDE SEQUENCE</scope>
    <source>
        <strain evidence="15">BAW_Kor-Di-RS1</strain>
        <tissue evidence="15">Whole-body</tissue>
    </source>
</reference>
<dbReference type="PANTHER" id="PTHR10009">
    <property type="entry name" value="PROTEIN YELLOW-RELATED"/>
    <property type="match status" value="1"/>
</dbReference>
<feature type="transmembrane region" description="Helical" evidence="12">
    <location>
        <begin position="1200"/>
        <end position="1221"/>
    </location>
</feature>
<feature type="transmembrane region" description="Helical" evidence="12">
    <location>
        <begin position="1233"/>
        <end position="1255"/>
    </location>
</feature>
<feature type="chain" id="PRO_5032339092" description="Protein yellow" evidence="13">
    <location>
        <begin position="38"/>
        <end position="1267"/>
    </location>
</feature>
<dbReference type="GO" id="GO:0016020">
    <property type="term" value="C:membrane"/>
    <property type="evidence" value="ECO:0007669"/>
    <property type="project" value="UniProtKB-SubCell"/>
</dbReference>
<feature type="transmembrane region" description="Helical" evidence="12">
    <location>
        <begin position="808"/>
        <end position="830"/>
    </location>
</feature>
<keyword evidence="10 12" id="KW-0472">Membrane</keyword>
<proteinExistence type="inferred from homology"/>
<gene>
    <name evidence="15" type="ORF">HW555_012489</name>
</gene>
<keyword evidence="11" id="KW-0325">Glycoprotein</keyword>
<dbReference type="AlphaFoldDB" id="A0A835L0N6"/>
<protein>
    <recommendedName>
        <fullName evidence="5">Protein yellow</fullName>
    </recommendedName>
</protein>
<keyword evidence="8 13" id="KW-0732">Signal</keyword>
<evidence type="ECO:0000256" key="7">
    <source>
        <dbReference type="ARBA" id="ARBA00022692"/>
    </source>
</evidence>
<feature type="transmembrane region" description="Helical" evidence="12">
    <location>
        <begin position="893"/>
        <end position="915"/>
    </location>
</feature>
<feature type="transmembrane region" description="Helical" evidence="12">
    <location>
        <begin position="761"/>
        <end position="788"/>
    </location>
</feature>
<evidence type="ECO:0000256" key="4">
    <source>
        <dbReference type="ARBA" id="ARBA00009127"/>
    </source>
</evidence>
<comment type="similarity">
    <text evidence="4">Belongs to the major royal jelly protein family.</text>
</comment>
<dbReference type="Pfam" id="PF03022">
    <property type="entry name" value="MRJP"/>
    <property type="match status" value="1"/>
</dbReference>
<dbReference type="InterPro" id="IPR011042">
    <property type="entry name" value="6-blade_b-propeller_TolB-like"/>
</dbReference>
<evidence type="ECO:0000256" key="8">
    <source>
        <dbReference type="ARBA" id="ARBA00022729"/>
    </source>
</evidence>
<evidence type="ECO:0000256" key="11">
    <source>
        <dbReference type="ARBA" id="ARBA00023180"/>
    </source>
</evidence>
<dbReference type="Pfam" id="PF01490">
    <property type="entry name" value="Aa_trans"/>
    <property type="match status" value="2"/>
</dbReference>
<keyword evidence="9 12" id="KW-1133">Transmembrane helix</keyword>
<dbReference type="InterPro" id="IPR017996">
    <property type="entry name" value="MRJP/yellow-related"/>
</dbReference>
<feature type="transmembrane region" description="Helical" evidence="12">
    <location>
        <begin position="628"/>
        <end position="650"/>
    </location>
</feature>
<dbReference type="Proteomes" id="UP000648187">
    <property type="component" value="Unassembled WGS sequence"/>
</dbReference>
<evidence type="ECO:0000256" key="10">
    <source>
        <dbReference type="ARBA" id="ARBA00023136"/>
    </source>
</evidence>
<feature type="domain" description="Amino acid transporter transmembrane" evidence="14">
    <location>
        <begin position="547"/>
        <end position="851"/>
    </location>
</feature>
<evidence type="ECO:0000256" key="2">
    <source>
        <dbReference type="ARBA" id="ARBA00004370"/>
    </source>
</evidence>
<comment type="caution">
    <text evidence="15">The sequence shown here is derived from an EMBL/GenBank/DDBJ whole genome shotgun (WGS) entry which is preliminary data.</text>
</comment>
<feature type="transmembrane region" description="Helical" evidence="12">
    <location>
        <begin position="576"/>
        <end position="599"/>
    </location>
</feature>
<feature type="transmembrane region" description="Helical" evidence="12">
    <location>
        <begin position="662"/>
        <end position="680"/>
    </location>
</feature>
<organism evidence="15 16">
    <name type="scientific">Spodoptera exigua</name>
    <name type="common">Beet armyworm</name>
    <name type="synonym">Noctua fulgens</name>
    <dbReference type="NCBI Taxonomy" id="7107"/>
    <lineage>
        <taxon>Eukaryota</taxon>
        <taxon>Metazoa</taxon>
        <taxon>Ecdysozoa</taxon>
        <taxon>Arthropoda</taxon>
        <taxon>Hexapoda</taxon>
        <taxon>Insecta</taxon>
        <taxon>Pterygota</taxon>
        <taxon>Neoptera</taxon>
        <taxon>Endopterygota</taxon>
        <taxon>Lepidoptera</taxon>
        <taxon>Glossata</taxon>
        <taxon>Ditrysia</taxon>
        <taxon>Noctuoidea</taxon>
        <taxon>Noctuidae</taxon>
        <taxon>Amphipyrinae</taxon>
        <taxon>Spodoptera</taxon>
    </lineage>
</organism>